<accession>A0ACC3AJM3</accession>
<organism evidence="1 2">
    <name type="scientific">Neophaeococcomyces mojaviensis</name>
    <dbReference type="NCBI Taxonomy" id="3383035"/>
    <lineage>
        <taxon>Eukaryota</taxon>
        <taxon>Fungi</taxon>
        <taxon>Dikarya</taxon>
        <taxon>Ascomycota</taxon>
        <taxon>Pezizomycotina</taxon>
        <taxon>Eurotiomycetes</taxon>
        <taxon>Chaetothyriomycetidae</taxon>
        <taxon>Chaetothyriales</taxon>
        <taxon>Chaetothyriales incertae sedis</taxon>
        <taxon>Neophaeococcomyces</taxon>
    </lineage>
</organism>
<reference evidence="1" key="1">
    <citation type="submission" date="2022-10" db="EMBL/GenBank/DDBJ databases">
        <title>Culturing micro-colonial fungi from biological soil crusts in the Mojave desert and describing Neophaeococcomyces mojavensis, and introducing the new genera and species Taxawa tesnikishii.</title>
        <authorList>
            <person name="Kurbessoian T."/>
            <person name="Stajich J.E."/>
        </authorList>
    </citation>
    <scope>NUCLEOTIDE SEQUENCE</scope>
    <source>
        <strain evidence="1">JES_112</strain>
    </source>
</reference>
<protein>
    <submittedName>
        <fullName evidence="1">Uncharacterized protein</fullName>
    </submittedName>
</protein>
<name>A0ACC3AJM3_9EURO</name>
<dbReference type="Proteomes" id="UP001172386">
    <property type="component" value="Unassembled WGS sequence"/>
</dbReference>
<dbReference type="EMBL" id="JAPDRQ010000006">
    <property type="protein sequence ID" value="KAJ9663846.1"/>
    <property type="molecule type" value="Genomic_DNA"/>
</dbReference>
<gene>
    <name evidence="1" type="ORF">H2198_000606</name>
</gene>
<proteinExistence type="predicted"/>
<comment type="caution">
    <text evidence="1">The sequence shown here is derived from an EMBL/GenBank/DDBJ whole genome shotgun (WGS) entry which is preliminary data.</text>
</comment>
<sequence length="93" mass="10028">MSDAAPALIIVLITILLPPVGVLMVAGCGADFLINICLTLLGYIPGHIHAFYIEYVYFDRRARAREGALTGRRAPAVYSERVQNGGNTGYGTM</sequence>
<evidence type="ECO:0000313" key="1">
    <source>
        <dbReference type="EMBL" id="KAJ9663846.1"/>
    </source>
</evidence>
<evidence type="ECO:0000313" key="2">
    <source>
        <dbReference type="Proteomes" id="UP001172386"/>
    </source>
</evidence>
<keyword evidence="2" id="KW-1185">Reference proteome</keyword>